<name>A0A069PEY5_9BURK</name>
<evidence type="ECO:0000313" key="1">
    <source>
        <dbReference type="EMBL" id="KDR39208.1"/>
    </source>
</evidence>
<organism evidence="1 2">
    <name type="scientific">Caballeronia glathei</name>
    <dbReference type="NCBI Taxonomy" id="60547"/>
    <lineage>
        <taxon>Bacteria</taxon>
        <taxon>Pseudomonadati</taxon>
        <taxon>Pseudomonadota</taxon>
        <taxon>Betaproteobacteria</taxon>
        <taxon>Burkholderiales</taxon>
        <taxon>Burkholderiaceae</taxon>
        <taxon>Caballeronia</taxon>
    </lineage>
</organism>
<dbReference type="Proteomes" id="UP000027466">
    <property type="component" value="Unassembled WGS sequence"/>
</dbReference>
<dbReference type="EMBL" id="JFHC01000064">
    <property type="protein sequence ID" value="KDR39208.1"/>
    <property type="molecule type" value="Genomic_DNA"/>
</dbReference>
<dbReference type="AlphaFoldDB" id="A0A069PEY5"/>
<protein>
    <submittedName>
        <fullName evidence="1">Uncharacterized protein</fullName>
    </submittedName>
</protein>
<sequence>MATINNLCFDQTPNLADQVPIYAQSSGTTQRTSINLLLQVLNQLPTVQPAAGSGELWIDTSAGNVIKVAL</sequence>
<dbReference type="RefSeq" id="WP_035931418.1">
    <property type="nucleotide sequence ID" value="NZ_CADFFX010000020.1"/>
</dbReference>
<proteinExistence type="predicted"/>
<keyword evidence="2" id="KW-1185">Reference proteome</keyword>
<dbReference type="STRING" id="60547.GCA_000751215_02939"/>
<evidence type="ECO:0000313" key="2">
    <source>
        <dbReference type="Proteomes" id="UP000027466"/>
    </source>
</evidence>
<accession>A0A069PEY5</accession>
<reference evidence="1 2" key="1">
    <citation type="submission" date="2014-03" db="EMBL/GenBank/DDBJ databases">
        <title>Draft Genome Sequences of Four Burkholderia Strains.</title>
        <authorList>
            <person name="Liu X.Y."/>
            <person name="Li C.X."/>
            <person name="Xu J.H."/>
        </authorList>
    </citation>
    <scope>NUCLEOTIDE SEQUENCE [LARGE SCALE GENOMIC DNA]</scope>
    <source>
        <strain evidence="1 2">DSM 50014</strain>
    </source>
</reference>
<comment type="caution">
    <text evidence="1">The sequence shown here is derived from an EMBL/GenBank/DDBJ whole genome shotgun (WGS) entry which is preliminary data.</text>
</comment>
<gene>
    <name evidence="1" type="ORF">BG61_34235</name>
</gene>